<gene>
    <name evidence="1" type="ORF">CEP52_010360</name>
</gene>
<dbReference type="AlphaFoldDB" id="A0A428T8J4"/>
<sequence length="405" mass="44852">MWIIAEDAPTLHDLSFSNSKYGFIKDGKLKEPVVSFNGKTKDPPLYYLLTFESGTMTLATQSSGFKSLSENLGRLGQHSDPSGGCWPSDSDYDDLFDRKDFDIAGWTLAFPVKIASKEVRSGDDKFDAYIERMSLQAGDFTLAQLLIDMSQSKTLCRTLSSFGAEEWDKETDTVQHNFELFIEDWLTDMKNKDRTVIGVSIKAGNPEDAVTSALLISIITEVNKNAPTFPPTSCDYLVYPWLEPGSSSQPEDGLEENALCLALMTGGTSPPSPVGLPYSGTFVNATENHAGTLCMNSSIFWDKWLLLLVQQLNAVTEIYPTTPYAKANSDGSVAVAPCFYVGYNPDHPDTGDTYFRFTDKMSYGLLYFQCMPYFQWTGSYLESSAEDSSNAGAWLHHIEVKQSGK</sequence>
<proteinExistence type="predicted"/>
<accession>A0A428T8J4</accession>
<comment type="caution">
    <text evidence="1">The sequence shown here is derived from an EMBL/GenBank/DDBJ whole genome shotgun (WGS) entry which is preliminary data.</text>
</comment>
<reference evidence="1 2" key="1">
    <citation type="submission" date="2017-06" db="EMBL/GenBank/DDBJ databases">
        <title>Comparative genomic analysis of Ambrosia Fusariam Clade fungi.</title>
        <authorList>
            <person name="Stajich J.E."/>
            <person name="Carrillo J."/>
            <person name="Kijimoto T."/>
            <person name="Eskalen A."/>
            <person name="O'Donnell K."/>
            <person name="Kasson M."/>
        </authorList>
    </citation>
    <scope>NUCLEOTIDE SEQUENCE [LARGE SCALE GENOMIC DNA]</scope>
    <source>
        <strain evidence="1 2">NRRL62579</strain>
    </source>
</reference>
<organism evidence="1 2">
    <name type="scientific">Fusarium oligoseptatum</name>
    <dbReference type="NCBI Taxonomy" id="2604345"/>
    <lineage>
        <taxon>Eukaryota</taxon>
        <taxon>Fungi</taxon>
        <taxon>Dikarya</taxon>
        <taxon>Ascomycota</taxon>
        <taxon>Pezizomycotina</taxon>
        <taxon>Sordariomycetes</taxon>
        <taxon>Hypocreomycetidae</taxon>
        <taxon>Hypocreales</taxon>
        <taxon>Nectriaceae</taxon>
        <taxon>Fusarium</taxon>
        <taxon>Fusarium solani species complex</taxon>
    </lineage>
</organism>
<protein>
    <submittedName>
        <fullName evidence="1">Uncharacterized protein</fullName>
    </submittedName>
</protein>
<evidence type="ECO:0000313" key="2">
    <source>
        <dbReference type="Proteomes" id="UP000287144"/>
    </source>
</evidence>
<dbReference type="EMBL" id="NKCK01000116">
    <property type="protein sequence ID" value="RSL98349.1"/>
    <property type="molecule type" value="Genomic_DNA"/>
</dbReference>
<keyword evidence="2" id="KW-1185">Reference proteome</keyword>
<evidence type="ECO:0000313" key="1">
    <source>
        <dbReference type="EMBL" id="RSL98349.1"/>
    </source>
</evidence>
<name>A0A428T8J4_9HYPO</name>
<dbReference type="Proteomes" id="UP000287144">
    <property type="component" value="Unassembled WGS sequence"/>
</dbReference>